<gene>
    <name evidence="4" type="primary">LOC116958190</name>
</gene>
<dbReference type="Gene3D" id="1.10.238.10">
    <property type="entry name" value="EF-hand"/>
    <property type="match status" value="1"/>
</dbReference>
<accession>A0AAJ7XKG1</accession>
<dbReference type="InterPro" id="IPR002048">
    <property type="entry name" value="EF_hand_dom"/>
</dbReference>
<feature type="domain" description="EF-hand" evidence="2">
    <location>
        <begin position="151"/>
        <end position="186"/>
    </location>
</feature>
<dbReference type="AlphaFoldDB" id="A0AAJ7XKG1"/>
<reference evidence="4" key="1">
    <citation type="submission" date="2025-08" db="UniProtKB">
        <authorList>
            <consortium name="RefSeq"/>
        </authorList>
    </citation>
    <scope>IDENTIFICATION</scope>
    <source>
        <tissue evidence="4">Sperm</tissue>
    </source>
</reference>
<evidence type="ECO:0000313" key="4">
    <source>
        <dbReference type="RefSeq" id="XP_032836588.1"/>
    </source>
</evidence>
<sequence>MVTLSAVPVLAGMMGPAKSASSCLLRVGTLGASLALPPGGLLLFSCCRGAGTQLDSSHEATEPCDSLLLLQHVKDSQSIRHTLTDFTAGDDVRIKELTRVRTEETAPCTWKAHPHLGARKYKCAHRCDPHISGSRFDLPVAHGSPMTSDMDWESQAHANFEAIDVDNDGFISFNDYRDFLEMNGVDQDCSSVDTNKDGKISFEEFSEFYKKDSDKQKEKLKLKK</sequence>
<dbReference type="Pfam" id="PF13499">
    <property type="entry name" value="EF-hand_7"/>
    <property type="match status" value="1"/>
</dbReference>
<protein>
    <submittedName>
        <fullName evidence="4">Uncharacterized protein LOC116958190</fullName>
    </submittedName>
</protein>
<dbReference type="CDD" id="cd00051">
    <property type="entry name" value="EFh"/>
    <property type="match status" value="1"/>
</dbReference>
<dbReference type="SMART" id="SM00054">
    <property type="entry name" value="EFh"/>
    <property type="match status" value="2"/>
</dbReference>
<dbReference type="RefSeq" id="XP_032836588.1">
    <property type="nucleotide sequence ID" value="XM_032980697.1"/>
</dbReference>
<dbReference type="GO" id="GO:0005509">
    <property type="term" value="F:calcium ion binding"/>
    <property type="evidence" value="ECO:0007669"/>
    <property type="project" value="InterPro"/>
</dbReference>
<dbReference type="Proteomes" id="UP001318040">
    <property type="component" value="Chromosome 3"/>
</dbReference>
<proteinExistence type="predicted"/>
<dbReference type="KEGG" id="pmrn:116958190"/>
<feature type="domain" description="EF-hand" evidence="2">
    <location>
        <begin position="192"/>
        <end position="215"/>
    </location>
</feature>
<keyword evidence="3" id="KW-1185">Reference proteome</keyword>
<dbReference type="InterPro" id="IPR011992">
    <property type="entry name" value="EF-hand-dom_pair"/>
</dbReference>
<evidence type="ECO:0000313" key="3">
    <source>
        <dbReference type="Proteomes" id="UP001318040"/>
    </source>
</evidence>
<evidence type="ECO:0000259" key="2">
    <source>
        <dbReference type="PROSITE" id="PS50222"/>
    </source>
</evidence>
<dbReference type="PROSITE" id="PS50222">
    <property type="entry name" value="EF_HAND_2"/>
    <property type="match status" value="2"/>
</dbReference>
<dbReference type="PROSITE" id="PS00018">
    <property type="entry name" value="EF_HAND_1"/>
    <property type="match status" value="2"/>
</dbReference>
<name>A0AAJ7XKG1_PETMA</name>
<dbReference type="SUPFAM" id="SSF47473">
    <property type="entry name" value="EF-hand"/>
    <property type="match status" value="1"/>
</dbReference>
<keyword evidence="1" id="KW-0106">Calcium</keyword>
<dbReference type="InterPro" id="IPR018247">
    <property type="entry name" value="EF_Hand_1_Ca_BS"/>
</dbReference>
<evidence type="ECO:0000256" key="1">
    <source>
        <dbReference type="ARBA" id="ARBA00022837"/>
    </source>
</evidence>
<organism evidence="3 4">
    <name type="scientific">Petromyzon marinus</name>
    <name type="common">Sea lamprey</name>
    <dbReference type="NCBI Taxonomy" id="7757"/>
    <lineage>
        <taxon>Eukaryota</taxon>
        <taxon>Metazoa</taxon>
        <taxon>Chordata</taxon>
        <taxon>Craniata</taxon>
        <taxon>Vertebrata</taxon>
        <taxon>Cyclostomata</taxon>
        <taxon>Hyperoartia</taxon>
        <taxon>Petromyzontiformes</taxon>
        <taxon>Petromyzontidae</taxon>
        <taxon>Petromyzon</taxon>
    </lineage>
</organism>